<sequence length="997" mass="114420">MLRARLLSLLLAPALLLIPTLSNAQEIQKPVTHDYEQGIALFDKGLYEEALVEFENFIEDYPDHELATSAKFYKARSLGKADSVNTESYYEEYIRSYPKETFSQKLLFELAQRSEENMQFDKAISFYQRSLDYGMRDKQAAEVNYWIAEDYVSMGNKQQARSRFLHLADRYPESSWASKALYARGRLYLSENKYDSSSVAFELLKERYPNDEITRRIGTALGESYYQQGEYEKAIEAFINAMPYLEGELKSKAVYLIAESHNYLRNFDEASKYYLQYINLEKGTMNERKAHYGLGWVYHKQEIYHWASDEFNKAVKGDDELARKALYYKAVNEKLGGRYPAAIESFRRFGELYETGLWVEEGYYEWAITAFELGQYGESIEVLLSLVRDDSELKWPGKVYTLLGESYFANKEYTRALQAFEAAENSADIDPAVKLQARFQKAWVQYRNQAYRQAQPTFEQVYNAAPNTKLGKEALFWSADAHYQMQQFGPASNHFAAFIRQYPDHELIGAAYYSLGWSYFQMGSFGKAISPLKEFLDNYEPPEIALFPYDTDTRLRLGDSYYAVGDYENAINTYQEAIGAEPGGDYAMFQIGNSYYRAENTYEAVTTFRRFLRIYPYSRLREQAQYNIAYIYLNSGNYTQAIEEFQTVINKYPNTSWAARSQYNIGDAYYNSGEYQEAIEAYKTVMEKYPRSDYIIEAVNGIQYAQLSAGKTDSSSAVLEDFLDDNPQTTTADRLRYRQAETLLQSGDYDSAIDELRQYIRITNNQQLLPEAQFSLANAYEQTGQIDQAMETYNLIVNSYPESERAAPSLASLGRLSYSQGQYQQSFDYFSRLGEQAQGYRLEAYIGMGNAQLAMGNIDEARSQFESALSVNGSFDPARVGLGKVALENGNYAEAMDRLNLVAESNTTEIGAEAQYLIGLAEQEQQQFNEALEAYSNVKVLYSAYDNWVSKSMLRSAECYIQMGNRGEARNTLNEIVRNYPGTEEAQKAQRLLDSGS</sequence>
<feature type="repeat" description="TPR" evidence="1">
    <location>
        <begin position="659"/>
        <end position="692"/>
    </location>
</feature>
<feature type="repeat" description="TPR" evidence="1">
    <location>
        <begin position="622"/>
        <end position="655"/>
    </location>
</feature>
<feature type="repeat" description="TPR" evidence="1">
    <location>
        <begin position="842"/>
        <end position="875"/>
    </location>
</feature>
<organism evidence="3 4">
    <name type="scientific">Halalkalibaculum roseum</name>
    <dbReference type="NCBI Taxonomy" id="2709311"/>
    <lineage>
        <taxon>Bacteria</taxon>
        <taxon>Pseudomonadati</taxon>
        <taxon>Balneolota</taxon>
        <taxon>Balneolia</taxon>
        <taxon>Balneolales</taxon>
        <taxon>Balneolaceae</taxon>
        <taxon>Halalkalibaculum</taxon>
    </lineage>
</organism>
<name>A0A6M1T1T3_9BACT</name>
<evidence type="ECO:0000256" key="1">
    <source>
        <dbReference type="PROSITE-ProRule" id="PRU00339"/>
    </source>
</evidence>
<accession>A0A6M1T1T3</accession>
<dbReference type="InterPro" id="IPR019734">
    <property type="entry name" value="TPR_rpt"/>
</dbReference>
<dbReference type="Pfam" id="PF13174">
    <property type="entry name" value="TPR_6"/>
    <property type="match status" value="1"/>
</dbReference>
<dbReference type="PANTHER" id="PTHR12558:SF13">
    <property type="entry name" value="CELL DIVISION CYCLE PROTEIN 27 HOMOLOG"/>
    <property type="match status" value="1"/>
</dbReference>
<dbReference type="InterPro" id="IPR011990">
    <property type="entry name" value="TPR-like_helical_dom_sf"/>
</dbReference>
<feature type="repeat" description="TPR" evidence="1">
    <location>
        <begin position="215"/>
        <end position="248"/>
    </location>
</feature>
<feature type="repeat" description="TPR" evidence="1">
    <location>
        <begin position="770"/>
        <end position="803"/>
    </location>
</feature>
<feature type="signal peptide" evidence="2">
    <location>
        <begin position="1"/>
        <end position="24"/>
    </location>
</feature>
<reference evidence="3 4" key="1">
    <citation type="submission" date="2020-02" db="EMBL/GenBank/DDBJ databases">
        <title>Balneolaceae bacterium YR4-1, complete genome.</title>
        <authorList>
            <person name="Li Y."/>
            <person name="Wu S."/>
        </authorList>
    </citation>
    <scope>NUCLEOTIDE SEQUENCE [LARGE SCALE GENOMIC DNA]</scope>
    <source>
        <strain evidence="3 4">YR4-1</strain>
    </source>
</reference>
<keyword evidence="4" id="KW-1185">Reference proteome</keyword>
<dbReference type="Proteomes" id="UP000473278">
    <property type="component" value="Unassembled WGS sequence"/>
</dbReference>
<dbReference type="Pfam" id="PF14559">
    <property type="entry name" value="TPR_19"/>
    <property type="match status" value="2"/>
</dbReference>
<dbReference type="Pfam" id="PF13424">
    <property type="entry name" value="TPR_12"/>
    <property type="match status" value="1"/>
</dbReference>
<dbReference type="SUPFAM" id="SSF48452">
    <property type="entry name" value="TPR-like"/>
    <property type="match status" value="6"/>
</dbReference>
<feature type="repeat" description="TPR" evidence="1">
    <location>
        <begin position="551"/>
        <end position="584"/>
    </location>
</feature>
<gene>
    <name evidence="3" type="ORF">G3570_15615</name>
</gene>
<dbReference type="PROSITE" id="PS50005">
    <property type="entry name" value="TPR"/>
    <property type="match status" value="7"/>
</dbReference>
<keyword evidence="1" id="KW-0802">TPR repeat</keyword>
<evidence type="ECO:0000313" key="4">
    <source>
        <dbReference type="Proteomes" id="UP000473278"/>
    </source>
</evidence>
<dbReference type="SMART" id="SM00028">
    <property type="entry name" value="TPR"/>
    <property type="match status" value="17"/>
</dbReference>
<dbReference type="RefSeq" id="WP_165143809.1">
    <property type="nucleotide sequence ID" value="NZ_JAALLT010000005.1"/>
</dbReference>
<evidence type="ECO:0000313" key="3">
    <source>
        <dbReference type="EMBL" id="NGP78076.1"/>
    </source>
</evidence>
<keyword evidence="2" id="KW-0732">Signal</keyword>
<feature type="chain" id="PRO_5026955401" evidence="2">
    <location>
        <begin position="25"/>
        <end position="997"/>
    </location>
</feature>
<dbReference type="PANTHER" id="PTHR12558">
    <property type="entry name" value="CELL DIVISION CYCLE 16,23,27"/>
    <property type="match status" value="1"/>
</dbReference>
<dbReference type="AlphaFoldDB" id="A0A6M1T1T3"/>
<comment type="caution">
    <text evidence="3">The sequence shown here is derived from an EMBL/GenBank/DDBJ whole genome shotgun (WGS) entry which is preliminary data.</text>
</comment>
<dbReference type="PROSITE" id="PS50293">
    <property type="entry name" value="TPR_REGION"/>
    <property type="match status" value="2"/>
</dbReference>
<feature type="repeat" description="TPR" evidence="1">
    <location>
        <begin position="585"/>
        <end position="618"/>
    </location>
</feature>
<dbReference type="EMBL" id="JAALLT010000005">
    <property type="protein sequence ID" value="NGP78076.1"/>
    <property type="molecule type" value="Genomic_DNA"/>
</dbReference>
<dbReference type="Gene3D" id="1.25.40.10">
    <property type="entry name" value="Tetratricopeptide repeat domain"/>
    <property type="match status" value="10"/>
</dbReference>
<dbReference type="Pfam" id="PF13432">
    <property type="entry name" value="TPR_16"/>
    <property type="match status" value="4"/>
</dbReference>
<evidence type="ECO:0000256" key="2">
    <source>
        <dbReference type="SAM" id="SignalP"/>
    </source>
</evidence>
<protein>
    <submittedName>
        <fullName evidence="3">Tetratricopeptide repeat protein</fullName>
    </submittedName>
</protein>
<proteinExistence type="predicted"/>